<evidence type="ECO:0000256" key="6">
    <source>
        <dbReference type="ARBA" id="ARBA00022692"/>
    </source>
</evidence>
<dbReference type="GO" id="GO:0015628">
    <property type="term" value="P:protein secretion by the type II secretion system"/>
    <property type="evidence" value="ECO:0007669"/>
    <property type="project" value="InterPro"/>
</dbReference>
<evidence type="ECO:0000313" key="13">
    <source>
        <dbReference type="Proteomes" id="UP000281112"/>
    </source>
</evidence>
<evidence type="ECO:0000313" key="12">
    <source>
        <dbReference type="EMBL" id="RQW61387.1"/>
    </source>
</evidence>
<protein>
    <recommendedName>
        <fullName evidence="10">Type II secretion system protein M</fullName>
        <shortName evidence="10">T2SS protein M</shortName>
    </recommendedName>
    <alternativeName>
        <fullName evidence="10">General secretion pathway protein M</fullName>
    </alternativeName>
</protein>
<evidence type="ECO:0000256" key="10">
    <source>
        <dbReference type="PIRNR" id="PIRNR006291"/>
    </source>
</evidence>
<keyword evidence="6 11" id="KW-0812">Transmembrane</keyword>
<dbReference type="OrthoDB" id="6624834at2"/>
<dbReference type="Pfam" id="PF04612">
    <property type="entry name" value="T2SSM"/>
    <property type="match status" value="1"/>
</dbReference>
<comment type="similarity">
    <text evidence="2 10">Belongs to the GSP M family.</text>
</comment>
<evidence type="ECO:0000256" key="1">
    <source>
        <dbReference type="ARBA" id="ARBA00004377"/>
    </source>
</evidence>
<dbReference type="RefSeq" id="WP_124938975.1">
    <property type="nucleotide sequence ID" value="NZ_RJVQ01000013.1"/>
</dbReference>
<evidence type="ECO:0000256" key="3">
    <source>
        <dbReference type="ARBA" id="ARBA00022448"/>
    </source>
</evidence>
<proteinExistence type="inferred from homology"/>
<keyword evidence="13" id="KW-1185">Reference proteome</keyword>
<comment type="caution">
    <text evidence="12">The sequence shown here is derived from an EMBL/GenBank/DDBJ whole genome shotgun (WGS) entry which is preliminary data.</text>
</comment>
<evidence type="ECO:0000256" key="4">
    <source>
        <dbReference type="ARBA" id="ARBA00022475"/>
    </source>
</evidence>
<evidence type="ECO:0000256" key="9">
    <source>
        <dbReference type="ARBA" id="ARBA00023136"/>
    </source>
</evidence>
<keyword evidence="4 10" id="KW-1003">Cell membrane</keyword>
<dbReference type="InterPro" id="IPR007690">
    <property type="entry name" value="T2SS_GspM"/>
</dbReference>
<keyword evidence="8 11" id="KW-1133">Transmembrane helix</keyword>
<reference evidence="12 13" key="1">
    <citation type="submission" date="2018-11" db="EMBL/GenBank/DDBJ databases">
        <title>Vibrio LJC006 sp. nov., isolated from seawater during the bloom of the enteromorpha.</title>
        <authorList>
            <person name="Liang J."/>
        </authorList>
    </citation>
    <scope>NUCLEOTIDE SEQUENCE [LARGE SCALE GENOMIC DNA]</scope>
    <source>
        <strain evidence="12 13">LJC006</strain>
    </source>
</reference>
<organism evidence="12 13">
    <name type="scientific">Vibrio viridaestus</name>
    <dbReference type="NCBI Taxonomy" id="2487322"/>
    <lineage>
        <taxon>Bacteria</taxon>
        <taxon>Pseudomonadati</taxon>
        <taxon>Pseudomonadota</taxon>
        <taxon>Gammaproteobacteria</taxon>
        <taxon>Vibrionales</taxon>
        <taxon>Vibrionaceae</taxon>
        <taxon>Vibrio</taxon>
    </lineage>
</organism>
<dbReference type="EMBL" id="RJVQ01000013">
    <property type="protein sequence ID" value="RQW61387.1"/>
    <property type="molecule type" value="Genomic_DNA"/>
</dbReference>
<dbReference type="GO" id="GO:0005886">
    <property type="term" value="C:plasma membrane"/>
    <property type="evidence" value="ECO:0007669"/>
    <property type="project" value="UniProtKB-SubCell"/>
</dbReference>
<evidence type="ECO:0000256" key="8">
    <source>
        <dbReference type="ARBA" id="ARBA00022989"/>
    </source>
</evidence>
<keyword evidence="3 10" id="KW-0813">Transport</keyword>
<feature type="transmembrane region" description="Helical" evidence="11">
    <location>
        <begin position="21"/>
        <end position="39"/>
    </location>
</feature>
<name>A0A3N9TB72_9VIBR</name>
<dbReference type="AlphaFoldDB" id="A0A3N9TB72"/>
<dbReference type="Proteomes" id="UP000281112">
    <property type="component" value="Unassembled WGS sequence"/>
</dbReference>
<evidence type="ECO:0000256" key="11">
    <source>
        <dbReference type="SAM" id="Phobius"/>
    </source>
</evidence>
<dbReference type="GO" id="GO:0015627">
    <property type="term" value="C:type II protein secretion system complex"/>
    <property type="evidence" value="ECO:0007669"/>
    <property type="project" value="InterPro"/>
</dbReference>
<accession>A0A3N9TB72</accession>
<evidence type="ECO:0000256" key="7">
    <source>
        <dbReference type="ARBA" id="ARBA00022927"/>
    </source>
</evidence>
<keyword evidence="7 10" id="KW-0653">Protein transport</keyword>
<sequence length="168" mass="19246">MKQLSPKIKSWWLSLSKREQNLMAILAIALGIFVIYFGMVQPAISSVESARSRAASERALLTWVENQANQIVSLRRSSDQISADNSIPFNQMINNSSQQYGLKLIRVQPRDDSYQVWFEPTSFNQFVDFIDYLQSQYGIRIEALELSRGNQPGLVEIKRLQMTSGRLQ</sequence>
<keyword evidence="9 10" id="KW-0472">Membrane</keyword>
<gene>
    <name evidence="12" type="ORF">EES38_19950</name>
</gene>
<comment type="subcellular location">
    <subcellularLocation>
        <location evidence="1">Cell inner membrane</location>
        <topology evidence="1">Single-pass membrane protein</topology>
    </subcellularLocation>
</comment>
<dbReference type="Gene3D" id="3.30.1360.100">
    <property type="entry name" value="General secretion pathway protein M, EpsM"/>
    <property type="match status" value="1"/>
</dbReference>
<evidence type="ECO:0000256" key="5">
    <source>
        <dbReference type="ARBA" id="ARBA00022519"/>
    </source>
</evidence>
<comment type="function">
    <text evidence="10">Inner membrane component of the type II secretion system required for the energy-dependent secretion of extracellular factors such as proteases and toxins from the periplasm.</text>
</comment>
<keyword evidence="5 10" id="KW-0997">Cell inner membrane</keyword>
<dbReference type="SUPFAM" id="SSF103054">
    <property type="entry name" value="General secretion pathway protein M, EpsM"/>
    <property type="match status" value="1"/>
</dbReference>
<dbReference type="InterPro" id="IPR023229">
    <property type="entry name" value="T2SS_M_periplasmic_sf"/>
</dbReference>
<evidence type="ECO:0000256" key="2">
    <source>
        <dbReference type="ARBA" id="ARBA00010637"/>
    </source>
</evidence>
<dbReference type="PIRSF" id="PIRSF006291">
    <property type="entry name" value="GspM"/>
    <property type="match status" value="1"/>
</dbReference>